<comment type="caution">
    <text evidence="2">The sequence shown here is derived from an EMBL/GenBank/DDBJ whole genome shotgun (WGS) entry which is preliminary data.</text>
</comment>
<accession>A0ABV5M5Q6</accession>
<dbReference type="RefSeq" id="WP_223105160.1">
    <property type="nucleotide sequence ID" value="NZ_CP061913.1"/>
</dbReference>
<keyword evidence="1" id="KW-1133">Transmembrane helix</keyword>
<evidence type="ECO:0000313" key="3">
    <source>
        <dbReference type="Proteomes" id="UP001589608"/>
    </source>
</evidence>
<evidence type="ECO:0000313" key="2">
    <source>
        <dbReference type="EMBL" id="MFB9444185.1"/>
    </source>
</evidence>
<keyword evidence="3" id="KW-1185">Reference proteome</keyword>
<reference evidence="2 3" key="1">
    <citation type="submission" date="2024-09" db="EMBL/GenBank/DDBJ databases">
        <authorList>
            <person name="Sun Q."/>
            <person name="Mori K."/>
        </authorList>
    </citation>
    <scope>NUCLEOTIDE SEQUENCE [LARGE SCALE GENOMIC DNA]</scope>
    <source>
        <strain evidence="2 3">JCM 3307</strain>
    </source>
</reference>
<dbReference type="Proteomes" id="UP001589608">
    <property type="component" value="Unassembled WGS sequence"/>
</dbReference>
<feature type="transmembrane region" description="Helical" evidence="1">
    <location>
        <begin position="14"/>
        <end position="36"/>
    </location>
</feature>
<sequence>MIDNSVWYAACRRVVTFAVLFAVMAVIAALYVQILAGRPAELVARSVVVFGLAISLIGLGATLGVLITVVFWGVQAVRVANRHGAPGMGPLGFWGAGGFVLLFGLSFLVSASPPAFGAIRVLAAAVLVAAVRYDRSWYAARIGAEQPYSMVTGGDVRSPIAAQPTADDWNAGLWDPDVQRDIERRRNRPAD</sequence>
<evidence type="ECO:0000256" key="1">
    <source>
        <dbReference type="SAM" id="Phobius"/>
    </source>
</evidence>
<feature type="transmembrane region" description="Helical" evidence="1">
    <location>
        <begin position="115"/>
        <end position="133"/>
    </location>
</feature>
<feature type="transmembrane region" description="Helical" evidence="1">
    <location>
        <begin position="48"/>
        <end position="71"/>
    </location>
</feature>
<organism evidence="2 3">
    <name type="scientific">Dactylosporangium vinaceum</name>
    <dbReference type="NCBI Taxonomy" id="53362"/>
    <lineage>
        <taxon>Bacteria</taxon>
        <taxon>Bacillati</taxon>
        <taxon>Actinomycetota</taxon>
        <taxon>Actinomycetes</taxon>
        <taxon>Micromonosporales</taxon>
        <taxon>Micromonosporaceae</taxon>
        <taxon>Dactylosporangium</taxon>
    </lineage>
</organism>
<feature type="transmembrane region" description="Helical" evidence="1">
    <location>
        <begin position="91"/>
        <end position="109"/>
    </location>
</feature>
<dbReference type="EMBL" id="JBHMCA010000025">
    <property type="protein sequence ID" value="MFB9444185.1"/>
    <property type="molecule type" value="Genomic_DNA"/>
</dbReference>
<keyword evidence="1" id="KW-0812">Transmembrane</keyword>
<keyword evidence="1" id="KW-0472">Membrane</keyword>
<name>A0ABV5M5Q6_9ACTN</name>
<gene>
    <name evidence="2" type="ORF">ACFFTR_13980</name>
</gene>
<protein>
    <submittedName>
        <fullName evidence="2">Uncharacterized protein</fullName>
    </submittedName>
</protein>
<proteinExistence type="predicted"/>